<dbReference type="InterPro" id="IPR035979">
    <property type="entry name" value="RBD_domain_sf"/>
</dbReference>
<sequence length="103" mass="10435">MAAGAAAVAPVEKVTVFERSPVGAVALKFRSAAGAAAALAVMDGRWFGGRRLGAAWWDGRDYRVGEGADEVAARRASWGEWLEGGEEGGRWGGAGEGGGGGLT</sequence>
<dbReference type="AlphaFoldDB" id="A0A1X6P7M5"/>
<proteinExistence type="predicted"/>
<evidence type="ECO:0000256" key="1">
    <source>
        <dbReference type="SAM" id="MobiDB-lite"/>
    </source>
</evidence>
<evidence type="ECO:0008006" key="4">
    <source>
        <dbReference type="Google" id="ProtNLM"/>
    </source>
</evidence>
<dbReference type="InterPro" id="IPR034393">
    <property type="entry name" value="TatSF1-like"/>
</dbReference>
<evidence type="ECO:0000313" key="2">
    <source>
        <dbReference type="EMBL" id="OSX76827.1"/>
    </source>
</evidence>
<dbReference type="Proteomes" id="UP000218209">
    <property type="component" value="Unassembled WGS sequence"/>
</dbReference>
<feature type="region of interest" description="Disordered" evidence="1">
    <location>
        <begin position="84"/>
        <end position="103"/>
    </location>
</feature>
<dbReference type="GO" id="GO:0003723">
    <property type="term" value="F:RNA binding"/>
    <property type="evidence" value="ECO:0007669"/>
    <property type="project" value="TreeGrafter"/>
</dbReference>
<dbReference type="GO" id="GO:0005686">
    <property type="term" value="C:U2 snRNP"/>
    <property type="evidence" value="ECO:0007669"/>
    <property type="project" value="TreeGrafter"/>
</dbReference>
<organism evidence="2 3">
    <name type="scientific">Porphyra umbilicalis</name>
    <name type="common">Purple laver</name>
    <name type="synonym">Red alga</name>
    <dbReference type="NCBI Taxonomy" id="2786"/>
    <lineage>
        <taxon>Eukaryota</taxon>
        <taxon>Rhodophyta</taxon>
        <taxon>Bangiophyceae</taxon>
        <taxon>Bangiales</taxon>
        <taxon>Bangiaceae</taxon>
        <taxon>Porphyra</taxon>
    </lineage>
</organism>
<dbReference type="InterPro" id="IPR012677">
    <property type="entry name" value="Nucleotide-bd_a/b_plait_sf"/>
</dbReference>
<gene>
    <name evidence="2" type="ORF">BU14_0172s0009</name>
</gene>
<dbReference type="OrthoDB" id="10258585at2759"/>
<accession>A0A1X6P7M5</accession>
<protein>
    <recommendedName>
        <fullName evidence="4">RRM domain-containing protein</fullName>
    </recommendedName>
</protein>
<reference evidence="2 3" key="1">
    <citation type="submission" date="2017-03" db="EMBL/GenBank/DDBJ databases">
        <title>WGS assembly of Porphyra umbilicalis.</title>
        <authorList>
            <person name="Brawley S.H."/>
            <person name="Blouin N.A."/>
            <person name="Ficko-Blean E."/>
            <person name="Wheeler G.L."/>
            <person name="Lohr M."/>
            <person name="Goodson H.V."/>
            <person name="Jenkins J.W."/>
            <person name="Blaby-Haas C.E."/>
            <person name="Helliwell K.E."/>
            <person name="Chan C."/>
            <person name="Marriage T."/>
            <person name="Bhattacharya D."/>
            <person name="Klein A.S."/>
            <person name="Badis Y."/>
            <person name="Brodie J."/>
            <person name="Cao Y."/>
            <person name="Collen J."/>
            <person name="Dittami S.M."/>
            <person name="Gachon C.M."/>
            <person name="Green B.R."/>
            <person name="Karpowicz S."/>
            <person name="Kim J.W."/>
            <person name="Kudahl U."/>
            <person name="Lin S."/>
            <person name="Michel G."/>
            <person name="Mittag M."/>
            <person name="Olson B.J."/>
            <person name="Pangilinan J."/>
            <person name="Peng Y."/>
            <person name="Qiu H."/>
            <person name="Shu S."/>
            <person name="Singer J.T."/>
            <person name="Smith A.G."/>
            <person name="Sprecher B.N."/>
            <person name="Wagner V."/>
            <person name="Wang W."/>
            <person name="Wang Z.-Y."/>
            <person name="Yan J."/>
            <person name="Yarish C."/>
            <person name="Zoeuner-Riek S."/>
            <person name="Zhuang Y."/>
            <person name="Zou Y."/>
            <person name="Lindquist E.A."/>
            <person name="Grimwood J."/>
            <person name="Barry K."/>
            <person name="Rokhsar D.S."/>
            <person name="Schmutz J."/>
            <person name="Stiller J.W."/>
            <person name="Grossman A.R."/>
            <person name="Prochnik S.E."/>
        </authorList>
    </citation>
    <scope>NUCLEOTIDE SEQUENCE [LARGE SCALE GENOMIC DNA]</scope>
    <source>
        <strain evidence="2">4086291</strain>
    </source>
</reference>
<name>A0A1X6P7M5_PORUM</name>
<dbReference type="PANTHER" id="PTHR15608:SF0">
    <property type="entry name" value="HIV TAT-SPECIFIC FACTOR 1"/>
    <property type="match status" value="1"/>
</dbReference>
<dbReference type="SUPFAM" id="SSF54928">
    <property type="entry name" value="RNA-binding domain, RBD"/>
    <property type="match status" value="1"/>
</dbReference>
<dbReference type="Gene3D" id="3.30.70.330">
    <property type="match status" value="1"/>
</dbReference>
<feature type="compositionally biased region" description="Gly residues" evidence="1">
    <location>
        <begin position="90"/>
        <end position="103"/>
    </location>
</feature>
<keyword evidence="3" id="KW-1185">Reference proteome</keyword>
<dbReference type="PANTHER" id="PTHR15608">
    <property type="entry name" value="SPLICING FACTOR U2AF-ASSOCIATED PROTEIN 2"/>
    <property type="match status" value="1"/>
</dbReference>
<evidence type="ECO:0000313" key="3">
    <source>
        <dbReference type="Proteomes" id="UP000218209"/>
    </source>
</evidence>
<dbReference type="GO" id="GO:0005684">
    <property type="term" value="C:U2-type spliceosomal complex"/>
    <property type="evidence" value="ECO:0007669"/>
    <property type="project" value="TreeGrafter"/>
</dbReference>
<dbReference type="EMBL" id="KV918854">
    <property type="protein sequence ID" value="OSX76827.1"/>
    <property type="molecule type" value="Genomic_DNA"/>
</dbReference>